<dbReference type="AlphaFoldDB" id="A0A845U9R7"/>
<comment type="caution">
    <text evidence="2">The sequence shown here is derived from an EMBL/GenBank/DDBJ whole genome shotgun (WGS) entry which is preliminary data.</text>
</comment>
<proteinExistence type="predicted"/>
<feature type="region of interest" description="Disordered" evidence="1">
    <location>
        <begin position="1"/>
        <end position="22"/>
    </location>
</feature>
<accession>A0A845U9R7</accession>
<dbReference type="InterPro" id="IPR011990">
    <property type="entry name" value="TPR-like_helical_dom_sf"/>
</dbReference>
<dbReference type="SUPFAM" id="SSF48452">
    <property type="entry name" value="TPR-like"/>
    <property type="match status" value="1"/>
</dbReference>
<name>A0A845U9R7_9PROT</name>
<dbReference type="EMBL" id="WNJL01000023">
    <property type="protein sequence ID" value="NDU42185.1"/>
    <property type="molecule type" value="Genomic_DNA"/>
</dbReference>
<evidence type="ECO:0000256" key="1">
    <source>
        <dbReference type="SAM" id="MobiDB-lite"/>
    </source>
</evidence>
<sequence length="316" mass="34430">MENSTTIISAQTSASGRKSLKSSSEKGTVMDVDLADDLSPYSAVRAALAVIAEECPEYKSDVTRELGKLDLVLKREASDYGFGTKSTDGSSVAFAVLRRVSRESVYTARYIDSFATTVAKYIGRLAGEGAVTITGLSGVDRLSAKTLVRAVAKLPKNIASRVTIFESGAGQGDAQSLSRENMIKRMSTKLIGKELQIGLTRTNSLSGSDIVEIAQNIVLQNFDRRITNAQDDPEVYRLQAIAQVNTGQYDEALALLDHARNFSDRETYKAHLDYLSGLVTRSDFMIRLDRRPFSTVALVGSLLCRMLLAPPWNMPG</sequence>
<reference evidence="2" key="1">
    <citation type="submission" date="2019-11" db="EMBL/GenBank/DDBJ databases">
        <title>Acidithiobacillus ferrianus sp. nov.: a facultatively anaerobic and extremely acidophilic chemolithoautotroph.</title>
        <authorList>
            <person name="Norris P.R."/>
            <person name="Falagan C."/>
            <person name="Moya-Beltran A."/>
            <person name="Castro M."/>
            <person name="Quatrini R."/>
            <person name="Johnson D.B."/>
        </authorList>
    </citation>
    <scope>NUCLEOTIDE SEQUENCE [LARGE SCALE GENOMIC DNA]</scope>
    <source>
        <strain evidence="2">MG</strain>
    </source>
</reference>
<organism evidence="2">
    <name type="scientific">Acidithiobacillus ferrianus</name>
    <dbReference type="NCBI Taxonomy" id="2678518"/>
    <lineage>
        <taxon>Bacteria</taxon>
        <taxon>Pseudomonadati</taxon>
        <taxon>Pseudomonadota</taxon>
        <taxon>Acidithiobacillia</taxon>
        <taxon>Acidithiobacillales</taxon>
        <taxon>Acidithiobacillaceae</taxon>
        <taxon>Acidithiobacillus</taxon>
    </lineage>
</organism>
<gene>
    <name evidence="2" type="ORF">GL267_05855</name>
</gene>
<evidence type="ECO:0000313" key="2">
    <source>
        <dbReference type="EMBL" id="NDU42185.1"/>
    </source>
</evidence>
<protein>
    <submittedName>
        <fullName evidence="2">Uncharacterized protein</fullName>
    </submittedName>
</protein>
<dbReference type="RefSeq" id="WP_163097431.1">
    <property type="nucleotide sequence ID" value="NZ_CP127523.1"/>
</dbReference>